<dbReference type="InterPro" id="IPR010310">
    <property type="entry name" value="T7SS_ESAT-6-like"/>
</dbReference>
<dbReference type="Pfam" id="PF06013">
    <property type="entry name" value="WXG100"/>
    <property type="match status" value="1"/>
</dbReference>
<dbReference type="Proteomes" id="UP000306378">
    <property type="component" value="Unassembled WGS sequence"/>
</dbReference>
<evidence type="ECO:0000313" key="2">
    <source>
        <dbReference type="EMBL" id="TLF82572.1"/>
    </source>
</evidence>
<comment type="caution">
    <text evidence="2">The sequence shown here is derived from an EMBL/GenBank/DDBJ whole genome shotgun (WGS) entry which is preliminary data.</text>
</comment>
<dbReference type="SUPFAM" id="SSF140453">
    <property type="entry name" value="EsxAB dimer-like"/>
    <property type="match status" value="1"/>
</dbReference>
<evidence type="ECO:0000256" key="1">
    <source>
        <dbReference type="RuleBase" id="RU362001"/>
    </source>
</evidence>
<proteinExistence type="inferred from homology"/>
<gene>
    <name evidence="2" type="ORF">FEK34_02225</name>
</gene>
<sequence length="101" mass="10773">MSTEFEVNLTELENLVARLAGLAGFIADHLDRIDDKVAGLQGTGWEGVAAQAYADAHRQWAVGAREFAEGILDMSEAAKTAHGRYTRAIAANSRILSSGQA</sequence>
<dbReference type="InterPro" id="IPR036689">
    <property type="entry name" value="ESAT-6-like_sf"/>
</dbReference>
<organism evidence="2 3">
    <name type="scientific">Nocardia cyriacigeorgica</name>
    <dbReference type="NCBI Taxonomy" id="135487"/>
    <lineage>
        <taxon>Bacteria</taxon>
        <taxon>Bacillati</taxon>
        <taxon>Actinomycetota</taxon>
        <taxon>Actinomycetes</taxon>
        <taxon>Mycobacteriales</taxon>
        <taxon>Nocardiaceae</taxon>
        <taxon>Nocardia</taxon>
    </lineage>
</organism>
<dbReference type="RefSeq" id="WP_138446168.1">
    <property type="nucleotide sequence ID" value="NZ_VBUT01000001.1"/>
</dbReference>
<protein>
    <recommendedName>
        <fullName evidence="1">ESAT-6-like protein</fullName>
    </recommendedName>
</protein>
<comment type="similarity">
    <text evidence="1">Belongs to the WXG100 family.</text>
</comment>
<dbReference type="AlphaFoldDB" id="A0A5R8P0B1"/>
<name>A0A5R8P0B1_9NOCA</name>
<dbReference type="EMBL" id="VBUT01000001">
    <property type="protein sequence ID" value="TLF82572.1"/>
    <property type="molecule type" value="Genomic_DNA"/>
</dbReference>
<dbReference type="Gene3D" id="1.10.287.1060">
    <property type="entry name" value="ESAT-6-like"/>
    <property type="match status" value="1"/>
</dbReference>
<dbReference type="NCBIfam" id="TIGR03930">
    <property type="entry name" value="WXG100_ESAT6"/>
    <property type="match status" value="1"/>
</dbReference>
<reference evidence="2 3" key="1">
    <citation type="submission" date="2019-05" db="EMBL/GenBank/DDBJ databases">
        <title>Genomes sequences of two Nocardia cyriacigeorgica environmental isolates, type strains Nocardia asteroides ATCC 19247 and Nocardia cyriacigeorgica DSM 44484.</title>
        <authorList>
            <person name="Vautrin F."/>
            <person name="Bergeron E."/>
            <person name="Dubost A."/>
            <person name="Abrouk D."/>
            <person name="Rodriguez Nava V."/>
            <person name="Pujic P."/>
        </authorList>
    </citation>
    <scope>NUCLEOTIDE SEQUENCE [LARGE SCALE GENOMIC DNA]</scope>
    <source>
        <strain evidence="2 3">EML 446</strain>
    </source>
</reference>
<evidence type="ECO:0000313" key="3">
    <source>
        <dbReference type="Proteomes" id="UP000306378"/>
    </source>
</evidence>
<accession>A0A5R8P0B1</accession>